<reference evidence="1" key="1">
    <citation type="journal article" date="2023" name="Nat. Commun.">
        <title>Diploid and tetraploid genomes of Acorus and the evolution of monocots.</title>
        <authorList>
            <person name="Ma L."/>
            <person name="Liu K.W."/>
            <person name="Li Z."/>
            <person name="Hsiao Y.Y."/>
            <person name="Qi Y."/>
            <person name="Fu T."/>
            <person name="Tang G.D."/>
            <person name="Zhang D."/>
            <person name="Sun W.H."/>
            <person name="Liu D.K."/>
            <person name="Li Y."/>
            <person name="Chen G.Z."/>
            <person name="Liu X.D."/>
            <person name="Liao X.Y."/>
            <person name="Jiang Y.T."/>
            <person name="Yu X."/>
            <person name="Hao Y."/>
            <person name="Huang J."/>
            <person name="Zhao X.W."/>
            <person name="Ke S."/>
            <person name="Chen Y.Y."/>
            <person name="Wu W.L."/>
            <person name="Hsu J.L."/>
            <person name="Lin Y.F."/>
            <person name="Huang M.D."/>
            <person name="Li C.Y."/>
            <person name="Huang L."/>
            <person name="Wang Z.W."/>
            <person name="Zhao X."/>
            <person name="Zhong W.Y."/>
            <person name="Peng D.H."/>
            <person name="Ahmad S."/>
            <person name="Lan S."/>
            <person name="Zhang J.S."/>
            <person name="Tsai W.C."/>
            <person name="Van de Peer Y."/>
            <person name="Liu Z.J."/>
        </authorList>
    </citation>
    <scope>NUCLEOTIDE SEQUENCE</scope>
    <source>
        <strain evidence="1">CP</strain>
    </source>
</reference>
<sequence>MAEENVPHLFLECPLVRLLWRRLKEATGISDHFDTLDGLWEAGRRRTLSIIYMTLEIEGENTEGKTGFPMNNYI</sequence>
<keyword evidence="2" id="KW-1185">Reference proteome</keyword>
<dbReference type="EMBL" id="JAUJYO010000017">
    <property type="protein sequence ID" value="KAK1292237.1"/>
    <property type="molecule type" value="Genomic_DNA"/>
</dbReference>
<accession>A0AAV9CVQ2</accession>
<organism evidence="1 2">
    <name type="scientific">Acorus calamus</name>
    <name type="common">Sweet flag</name>
    <dbReference type="NCBI Taxonomy" id="4465"/>
    <lineage>
        <taxon>Eukaryota</taxon>
        <taxon>Viridiplantae</taxon>
        <taxon>Streptophyta</taxon>
        <taxon>Embryophyta</taxon>
        <taxon>Tracheophyta</taxon>
        <taxon>Spermatophyta</taxon>
        <taxon>Magnoliopsida</taxon>
        <taxon>Liliopsida</taxon>
        <taxon>Acoraceae</taxon>
        <taxon>Acorus</taxon>
    </lineage>
</organism>
<name>A0AAV9CVQ2_ACOCL</name>
<proteinExistence type="predicted"/>
<gene>
    <name evidence="1" type="ORF">QJS10_CPB17g00891</name>
</gene>
<dbReference type="Proteomes" id="UP001180020">
    <property type="component" value="Unassembled WGS sequence"/>
</dbReference>
<dbReference type="AlphaFoldDB" id="A0AAV9CVQ2"/>
<evidence type="ECO:0000313" key="2">
    <source>
        <dbReference type="Proteomes" id="UP001180020"/>
    </source>
</evidence>
<comment type="caution">
    <text evidence="1">The sequence shown here is derived from an EMBL/GenBank/DDBJ whole genome shotgun (WGS) entry which is preliminary data.</text>
</comment>
<reference evidence="1" key="2">
    <citation type="submission" date="2023-06" db="EMBL/GenBank/DDBJ databases">
        <authorList>
            <person name="Ma L."/>
            <person name="Liu K.-W."/>
            <person name="Li Z."/>
            <person name="Hsiao Y.-Y."/>
            <person name="Qi Y."/>
            <person name="Fu T."/>
            <person name="Tang G."/>
            <person name="Zhang D."/>
            <person name="Sun W.-H."/>
            <person name="Liu D.-K."/>
            <person name="Li Y."/>
            <person name="Chen G.-Z."/>
            <person name="Liu X.-D."/>
            <person name="Liao X.-Y."/>
            <person name="Jiang Y.-T."/>
            <person name="Yu X."/>
            <person name="Hao Y."/>
            <person name="Huang J."/>
            <person name="Zhao X.-W."/>
            <person name="Ke S."/>
            <person name="Chen Y.-Y."/>
            <person name="Wu W.-L."/>
            <person name="Hsu J.-L."/>
            <person name="Lin Y.-F."/>
            <person name="Huang M.-D."/>
            <person name="Li C.-Y."/>
            <person name="Huang L."/>
            <person name="Wang Z.-W."/>
            <person name="Zhao X."/>
            <person name="Zhong W.-Y."/>
            <person name="Peng D.-H."/>
            <person name="Ahmad S."/>
            <person name="Lan S."/>
            <person name="Zhang J.-S."/>
            <person name="Tsai W.-C."/>
            <person name="Van De Peer Y."/>
            <person name="Liu Z.-J."/>
        </authorList>
    </citation>
    <scope>NUCLEOTIDE SEQUENCE</scope>
    <source>
        <strain evidence="1">CP</strain>
        <tissue evidence="1">Leaves</tissue>
    </source>
</reference>
<evidence type="ECO:0000313" key="1">
    <source>
        <dbReference type="EMBL" id="KAK1292237.1"/>
    </source>
</evidence>
<protein>
    <submittedName>
        <fullName evidence="1">Uncharacterized protein</fullName>
    </submittedName>
</protein>